<dbReference type="AlphaFoldDB" id="B8LBG7"/>
<dbReference type="OMA" id="LRVHYMP"/>
<dbReference type="Gene3D" id="3.30.2350.10">
    <property type="entry name" value="Pseudouridine synthase"/>
    <property type="match status" value="1"/>
</dbReference>
<dbReference type="PANTHER" id="PTHR21600:SF83">
    <property type="entry name" value="PSEUDOURIDYLATE SYNTHASE RPUSD4, MITOCHONDRIAL"/>
    <property type="match status" value="1"/>
</dbReference>
<dbReference type="HOGENOM" id="CLU_508573_0_0_1"/>
<proteinExistence type="inferred from homology"/>
<evidence type="ECO:0000256" key="3">
    <source>
        <dbReference type="ARBA" id="ARBA00023235"/>
    </source>
</evidence>
<dbReference type="GeneID" id="7445407"/>
<keyword evidence="6" id="KW-1185">Reference proteome</keyword>
<sequence>MTGTGSRCRSNSTASANGECRNRSNSVASSHGGGARNRKKEGNPKEDLWNGALEKEIGGNIIVQMCGLPSANHTVYARVNPSCAVSDPEALKKVTLGKVIEVMVDEGWRHVAKDILEKGKHIEPDSYPSAQELLQLGAVWLLNETQYTKGDGSAHAKRLHGSDEKDCPSWEDMTLRVHYMPDRFHNANEVDWSRYCKSLLLDGGSGAIVGGVKAHVPMTKLPDKKDGVLVYVDDDLGFTVLNKPGGIPTHSTISNHAEDVVSMYRASLKEERGDEAHTPHVSIPIRMEPEMYGLTLASTKKEFCAYITKQLAASKELHDENSSNGNSIPVKKSYRVLVCIKNPDDIDRIEKMVGKTLEHYVDPVSPTPKKFVRNKPKSSNHDWQQCLMLITSVGDTKFRAACVSSKYTDSNDFTLAHRLWCPDMDHPAEDLGVSYVMQLELELLTAKPHQIRGQLAALGCPIVGDTPYGGGTCEMRMHRHMWSRVAVQVCNLEFPLPQWEDGEDDKKHLVPTEKKCTFHLDTAWWTEYLLDYERHV</sequence>
<name>B8LBG7_THAPS</name>
<dbReference type="RefSeq" id="XP_002296481.1">
    <property type="nucleotide sequence ID" value="XM_002296445.1"/>
</dbReference>
<accession>B8LBG7</accession>
<comment type="catalytic activity">
    <reaction evidence="1">
        <text>a uridine in mRNA = a pseudouridine in mRNA</text>
        <dbReference type="Rhea" id="RHEA:56644"/>
        <dbReference type="Rhea" id="RHEA-COMP:14658"/>
        <dbReference type="Rhea" id="RHEA-COMP:14659"/>
        <dbReference type="ChEBI" id="CHEBI:65314"/>
        <dbReference type="ChEBI" id="CHEBI:65315"/>
    </reaction>
</comment>
<dbReference type="EMBL" id="DS999415">
    <property type="protein sequence ID" value="EED87177.1"/>
    <property type="molecule type" value="Genomic_DNA"/>
</dbReference>
<gene>
    <name evidence="5" type="ORF">THAPSDRAFT_24382</name>
</gene>
<organism evidence="5 6">
    <name type="scientific">Thalassiosira pseudonana</name>
    <name type="common">Marine diatom</name>
    <name type="synonym">Cyclotella nana</name>
    <dbReference type="NCBI Taxonomy" id="35128"/>
    <lineage>
        <taxon>Eukaryota</taxon>
        <taxon>Sar</taxon>
        <taxon>Stramenopiles</taxon>
        <taxon>Ochrophyta</taxon>
        <taxon>Bacillariophyta</taxon>
        <taxon>Coscinodiscophyceae</taxon>
        <taxon>Thalassiosirophycidae</taxon>
        <taxon>Thalassiosirales</taxon>
        <taxon>Thalassiosiraceae</taxon>
        <taxon>Thalassiosira</taxon>
    </lineage>
</organism>
<dbReference type="SUPFAM" id="SSF55120">
    <property type="entry name" value="Pseudouridine synthase"/>
    <property type="match status" value="1"/>
</dbReference>
<protein>
    <recommendedName>
        <fullName evidence="7">Pseudouridine synthase RsuA/RluA-like domain-containing protein</fullName>
    </recommendedName>
</protein>
<dbReference type="Proteomes" id="UP000001449">
    <property type="component" value="Chromosome 11"/>
</dbReference>
<evidence type="ECO:0000256" key="4">
    <source>
        <dbReference type="SAM" id="MobiDB-lite"/>
    </source>
</evidence>
<dbReference type="STRING" id="35128.B8LBG7"/>
<evidence type="ECO:0000313" key="5">
    <source>
        <dbReference type="EMBL" id="EED87177.1"/>
    </source>
</evidence>
<keyword evidence="3" id="KW-0413">Isomerase</keyword>
<dbReference type="InterPro" id="IPR020103">
    <property type="entry name" value="PsdUridine_synth_cat_dom_sf"/>
</dbReference>
<dbReference type="PaxDb" id="35128-Thaps24382"/>
<dbReference type="GO" id="GO:0009982">
    <property type="term" value="F:pseudouridine synthase activity"/>
    <property type="evidence" value="ECO:0007669"/>
    <property type="project" value="InterPro"/>
</dbReference>
<feature type="compositionally biased region" description="Polar residues" evidence="4">
    <location>
        <begin position="1"/>
        <end position="16"/>
    </location>
</feature>
<evidence type="ECO:0008006" key="7">
    <source>
        <dbReference type="Google" id="ProtNLM"/>
    </source>
</evidence>
<dbReference type="eggNOG" id="ENOG502R361">
    <property type="taxonomic scope" value="Eukaryota"/>
</dbReference>
<reference evidence="5 6" key="1">
    <citation type="journal article" date="2004" name="Science">
        <title>The genome of the diatom Thalassiosira pseudonana: ecology, evolution, and metabolism.</title>
        <authorList>
            <person name="Armbrust E.V."/>
            <person name="Berges J.A."/>
            <person name="Bowler C."/>
            <person name="Green B.R."/>
            <person name="Martinez D."/>
            <person name="Putnam N.H."/>
            <person name="Zhou S."/>
            <person name="Allen A.E."/>
            <person name="Apt K.E."/>
            <person name="Bechner M."/>
            <person name="Brzezinski M.A."/>
            <person name="Chaal B.K."/>
            <person name="Chiovitti A."/>
            <person name="Davis A.K."/>
            <person name="Demarest M.S."/>
            <person name="Detter J.C."/>
            <person name="Glavina T."/>
            <person name="Goodstein D."/>
            <person name="Hadi M.Z."/>
            <person name="Hellsten U."/>
            <person name="Hildebrand M."/>
            <person name="Jenkins B.D."/>
            <person name="Jurka J."/>
            <person name="Kapitonov V.V."/>
            <person name="Kroger N."/>
            <person name="Lau W.W."/>
            <person name="Lane T.W."/>
            <person name="Larimer F.W."/>
            <person name="Lippmeier J.C."/>
            <person name="Lucas S."/>
            <person name="Medina M."/>
            <person name="Montsant A."/>
            <person name="Obornik M."/>
            <person name="Parker M.S."/>
            <person name="Palenik B."/>
            <person name="Pazour G.J."/>
            <person name="Richardson P.M."/>
            <person name="Rynearson T.A."/>
            <person name="Saito M.A."/>
            <person name="Schwartz D.C."/>
            <person name="Thamatrakoln K."/>
            <person name="Valentin K."/>
            <person name="Vardi A."/>
            <person name="Wilkerson F.P."/>
            <person name="Rokhsar D.S."/>
        </authorList>
    </citation>
    <scope>NUCLEOTIDE SEQUENCE [LARGE SCALE GENOMIC DNA]</scope>
    <source>
        <strain evidence="5 6">CCMP1335</strain>
    </source>
</reference>
<evidence type="ECO:0000313" key="6">
    <source>
        <dbReference type="Proteomes" id="UP000001449"/>
    </source>
</evidence>
<comment type="similarity">
    <text evidence="2">Belongs to the pseudouridine synthase RluA family.</text>
</comment>
<dbReference type="GO" id="GO:0001522">
    <property type="term" value="P:pseudouridine synthesis"/>
    <property type="evidence" value="ECO:0007669"/>
    <property type="project" value="InterPro"/>
</dbReference>
<evidence type="ECO:0000256" key="2">
    <source>
        <dbReference type="ARBA" id="ARBA00010876"/>
    </source>
</evidence>
<dbReference type="GO" id="GO:0003723">
    <property type="term" value="F:RNA binding"/>
    <property type="evidence" value="ECO:0007669"/>
    <property type="project" value="InterPro"/>
</dbReference>
<dbReference type="PANTHER" id="PTHR21600">
    <property type="entry name" value="MITOCHONDRIAL RNA PSEUDOURIDINE SYNTHASE"/>
    <property type="match status" value="1"/>
</dbReference>
<reference evidence="5 6" key="2">
    <citation type="journal article" date="2008" name="Nature">
        <title>The Phaeodactylum genome reveals the evolutionary history of diatom genomes.</title>
        <authorList>
            <person name="Bowler C."/>
            <person name="Allen A.E."/>
            <person name="Badger J.H."/>
            <person name="Grimwood J."/>
            <person name="Jabbari K."/>
            <person name="Kuo A."/>
            <person name="Maheswari U."/>
            <person name="Martens C."/>
            <person name="Maumus F."/>
            <person name="Otillar R.P."/>
            <person name="Rayko E."/>
            <person name="Salamov A."/>
            <person name="Vandepoele K."/>
            <person name="Beszteri B."/>
            <person name="Gruber A."/>
            <person name="Heijde M."/>
            <person name="Katinka M."/>
            <person name="Mock T."/>
            <person name="Valentin K."/>
            <person name="Verret F."/>
            <person name="Berges J.A."/>
            <person name="Brownlee C."/>
            <person name="Cadoret J.P."/>
            <person name="Chiovitti A."/>
            <person name="Choi C.J."/>
            <person name="Coesel S."/>
            <person name="De Martino A."/>
            <person name="Detter J.C."/>
            <person name="Durkin C."/>
            <person name="Falciatore A."/>
            <person name="Fournet J."/>
            <person name="Haruta M."/>
            <person name="Huysman M.J."/>
            <person name="Jenkins B.D."/>
            <person name="Jiroutova K."/>
            <person name="Jorgensen R.E."/>
            <person name="Joubert Y."/>
            <person name="Kaplan A."/>
            <person name="Kroger N."/>
            <person name="Kroth P.G."/>
            <person name="La Roche J."/>
            <person name="Lindquist E."/>
            <person name="Lommer M."/>
            <person name="Martin-Jezequel V."/>
            <person name="Lopez P.J."/>
            <person name="Lucas S."/>
            <person name="Mangogna M."/>
            <person name="McGinnis K."/>
            <person name="Medlin L.K."/>
            <person name="Montsant A."/>
            <person name="Oudot-Le Secq M.P."/>
            <person name="Napoli C."/>
            <person name="Obornik M."/>
            <person name="Parker M.S."/>
            <person name="Petit J.L."/>
            <person name="Porcel B.M."/>
            <person name="Poulsen N."/>
            <person name="Robison M."/>
            <person name="Rychlewski L."/>
            <person name="Rynearson T.A."/>
            <person name="Schmutz J."/>
            <person name="Shapiro H."/>
            <person name="Siaut M."/>
            <person name="Stanley M."/>
            <person name="Sussman M.R."/>
            <person name="Taylor A.R."/>
            <person name="Vardi A."/>
            <person name="von Dassow P."/>
            <person name="Vyverman W."/>
            <person name="Willis A."/>
            <person name="Wyrwicz L.S."/>
            <person name="Rokhsar D.S."/>
            <person name="Weissenbach J."/>
            <person name="Armbrust E.V."/>
            <person name="Green B.R."/>
            <person name="Van de Peer Y."/>
            <person name="Grigoriev I.V."/>
        </authorList>
    </citation>
    <scope>NUCLEOTIDE SEQUENCE [LARGE SCALE GENOMIC DNA]</scope>
    <source>
        <strain evidence="5 6">CCMP1335</strain>
    </source>
</reference>
<dbReference type="KEGG" id="tps:THAPSDRAFT_24382"/>
<dbReference type="InterPro" id="IPR050188">
    <property type="entry name" value="RluA_PseudoU_synthase"/>
</dbReference>
<feature type="region of interest" description="Disordered" evidence="4">
    <location>
        <begin position="1"/>
        <end position="47"/>
    </location>
</feature>
<evidence type="ECO:0000256" key="1">
    <source>
        <dbReference type="ARBA" id="ARBA00001166"/>
    </source>
</evidence>
<dbReference type="InParanoid" id="B8LBG7"/>